<dbReference type="CDD" id="cd03801">
    <property type="entry name" value="GT4_PimA-like"/>
    <property type="match status" value="1"/>
</dbReference>
<dbReference type="PANTHER" id="PTHR12526:SF636">
    <property type="entry name" value="BLL3647 PROTEIN"/>
    <property type="match status" value="1"/>
</dbReference>
<organism evidence="1 2">
    <name type="scientific">Micromonospora echinofusca</name>
    <dbReference type="NCBI Taxonomy" id="47858"/>
    <lineage>
        <taxon>Bacteria</taxon>
        <taxon>Bacillati</taxon>
        <taxon>Actinomycetota</taxon>
        <taxon>Actinomycetes</taxon>
        <taxon>Micromonosporales</taxon>
        <taxon>Micromonosporaceae</taxon>
        <taxon>Micromonospora</taxon>
    </lineage>
</organism>
<gene>
    <name evidence="1" type="ORF">GA0070610_3708</name>
</gene>
<dbReference type="SUPFAM" id="SSF53756">
    <property type="entry name" value="UDP-Glycosyltransferase/glycogen phosphorylase"/>
    <property type="match status" value="1"/>
</dbReference>
<keyword evidence="1" id="KW-0808">Transferase</keyword>
<dbReference type="GeneID" id="95803438"/>
<evidence type="ECO:0000313" key="1">
    <source>
        <dbReference type="EMBL" id="SCG17397.1"/>
    </source>
</evidence>
<sequence>MSGPGGDLPTRVVVTTESRFSRTPDGRVWVEAGPDHSVWRRYLVAFDRVRIAARTRDVPEAPAGAARVDGDGVEVWPLPYYVGLGQYVRQRRALARAAASAAGPGDAVILRVPSPVGSLLAVARERARLPYALEVIGDPYDVLAPGVVRHPLRPVLRATSTRRLRQQCRSAAAVAYETERHLQSRYPSLPTVPTAGISSVDLPPAAYVPRARPVRPRLRAATLVSIGSLEQLYKGIDTLIEALALLTGDGPAVRLVHVGVGAYRPQLEQLAARLGVADRVTFTGLLPTVEMVRAQLDAADLFVLPSRTEGLPRALIEAMARALPAVGSTVGGIPELLARGDLVRPDDPAALADRIATFLADPDRLAAASARNLARARRYAAGELDARRAAYYRAVAEATRRRAGQGVPVPVPR</sequence>
<evidence type="ECO:0000313" key="2">
    <source>
        <dbReference type="Proteomes" id="UP000198251"/>
    </source>
</evidence>
<keyword evidence="2" id="KW-1185">Reference proteome</keyword>
<dbReference type="PANTHER" id="PTHR12526">
    <property type="entry name" value="GLYCOSYLTRANSFERASE"/>
    <property type="match status" value="1"/>
</dbReference>
<proteinExistence type="predicted"/>
<dbReference type="Pfam" id="PF13692">
    <property type="entry name" value="Glyco_trans_1_4"/>
    <property type="match status" value="1"/>
</dbReference>
<dbReference type="AlphaFoldDB" id="A0A1C5GCG2"/>
<dbReference type="GO" id="GO:0016757">
    <property type="term" value="F:glycosyltransferase activity"/>
    <property type="evidence" value="ECO:0007669"/>
    <property type="project" value="TreeGrafter"/>
</dbReference>
<reference evidence="1 2" key="1">
    <citation type="submission" date="2016-06" db="EMBL/GenBank/DDBJ databases">
        <authorList>
            <person name="Kjaerup R.B."/>
            <person name="Dalgaard T.S."/>
            <person name="Juul-Madsen H.R."/>
        </authorList>
    </citation>
    <scope>NUCLEOTIDE SEQUENCE [LARGE SCALE GENOMIC DNA]</scope>
    <source>
        <strain evidence="1 2">DSM 43913</strain>
    </source>
</reference>
<accession>A0A1C5GCG2</accession>
<dbReference type="Gene3D" id="3.40.50.2000">
    <property type="entry name" value="Glycogen Phosphorylase B"/>
    <property type="match status" value="2"/>
</dbReference>
<protein>
    <submittedName>
        <fullName evidence="1">Glycosyltransferase involved in cell wall bisynthesis</fullName>
    </submittedName>
</protein>
<dbReference type="EMBL" id="LT607733">
    <property type="protein sequence ID" value="SCG17397.1"/>
    <property type="molecule type" value="Genomic_DNA"/>
</dbReference>
<name>A0A1C5GCG2_MICEH</name>
<dbReference type="RefSeq" id="WP_231925707.1">
    <property type="nucleotide sequence ID" value="NZ_LT607733.1"/>
</dbReference>
<dbReference type="Proteomes" id="UP000198251">
    <property type="component" value="Chromosome I"/>
</dbReference>